<evidence type="ECO:0000313" key="2">
    <source>
        <dbReference type="Proteomes" id="UP001597068"/>
    </source>
</evidence>
<dbReference type="RefSeq" id="WP_253645855.1">
    <property type="nucleotide sequence ID" value="NZ_BAAAMO010000002.1"/>
</dbReference>
<gene>
    <name evidence="1" type="ORF">ACFQ04_10970</name>
</gene>
<dbReference type="EMBL" id="JBHTIL010000001">
    <property type="protein sequence ID" value="MFD0926257.1"/>
    <property type="molecule type" value="Genomic_DNA"/>
</dbReference>
<dbReference type="Proteomes" id="UP001597068">
    <property type="component" value="Unassembled WGS sequence"/>
</dbReference>
<keyword evidence="2" id="KW-1185">Reference proteome</keyword>
<comment type="caution">
    <text evidence="1">The sequence shown here is derived from an EMBL/GenBank/DDBJ whole genome shotgun (WGS) entry which is preliminary data.</text>
</comment>
<protein>
    <recommendedName>
        <fullName evidence="3">ESX secretion-associated protein EspG</fullName>
    </recommendedName>
</protein>
<organism evidence="1 2">
    <name type="scientific">Williamsia deligens</name>
    <dbReference type="NCBI Taxonomy" id="321325"/>
    <lineage>
        <taxon>Bacteria</taxon>
        <taxon>Bacillati</taxon>
        <taxon>Actinomycetota</taxon>
        <taxon>Actinomycetes</taxon>
        <taxon>Mycobacteriales</taxon>
        <taxon>Nocardiaceae</taxon>
        <taxon>Williamsia</taxon>
    </lineage>
</organism>
<proteinExistence type="predicted"/>
<sequence length="256" mass="27404">MAPVDAWRLSTLHFRQLWEESDAADYPLEFAYADADVAAGADTPRLPGLSDLTPPQRAAIDAITRPRVTIAATGLDARRDFADPRHHVRILSATADMTTVYVARQHLGATVDRGATVAITQHAPSQWTHDLVGLLPRSPGAGTLTTDATVAFAPVPGFDIGTVSTVVEPRTPTAATAFARPDPATCGSLRVQVGSIADGRRPTALEVRFRDIVDDGRYLLIVDEPGVAMGVDHKGFASMLNRVVNTLRTRHRAAGD</sequence>
<evidence type="ECO:0000313" key="1">
    <source>
        <dbReference type="EMBL" id="MFD0926257.1"/>
    </source>
</evidence>
<reference evidence="2" key="1">
    <citation type="journal article" date="2019" name="Int. J. Syst. Evol. Microbiol.">
        <title>The Global Catalogue of Microorganisms (GCM) 10K type strain sequencing project: providing services to taxonomists for standard genome sequencing and annotation.</title>
        <authorList>
            <consortium name="The Broad Institute Genomics Platform"/>
            <consortium name="The Broad Institute Genome Sequencing Center for Infectious Disease"/>
            <person name="Wu L."/>
            <person name="Ma J."/>
        </authorList>
    </citation>
    <scope>NUCLEOTIDE SEQUENCE [LARGE SCALE GENOMIC DNA]</scope>
    <source>
        <strain evidence="2">CCUG 50873</strain>
    </source>
</reference>
<evidence type="ECO:0008006" key="3">
    <source>
        <dbReference type="Google" id="ProtNLM"/>
    </source>
</evidence>
<accession>A0ABW3G863</accession>
<name>A0ABW3G863_9NOCA</name>